<dbReference type="OrthoDB" id="2160599at2759"/>
<evidence type="ECO:0000256" key="4">
    <source>
        <dbReference type="ARBA" id="ARBA00023015"/>
    </source>
</evidence>
<sequence length="114" mass="12276">QHKYTVSKPSAQDNLTQLYGLSDLAASVARFDVATGQKQKLRKSYKNQISDLPGKHNIPTAGASLLPIIYAPPRGNGLVSLKDMDMAMLNRSLALDPAKPEGIRGFNPSDLALS</sequence>
<comment type="function">
    <text evidence="9">Component of the Mediator complex, a coactivator involved in the regulated transcription of nearly all RNA polymerase II-dependent genes. Mediator functions as a bridge to convey information from gene-specific regulatory proteins to the basal RNA polymerase II transcription machinery. Mediator is recruited to promoters by direct interactions with regulatory proteins and serves as a scaffold for the assembly of a functional preinitiation complex with RNA polymerase II and the general transcription factors.</text>
</comment>
<name>A0A1E3PQ93_9ASCO</name>
<evidence type="ECO:0000313" key="11">
    <source>
        <dbReference type="Proteomes" id="UP000095009"/>
    </source>
</evidence>
<evidence type="ECO:0000256" key="8">
    <source>
        <dbReference type="ARBA" id="ARBA00032018"/>
    </source>
</evidence>
<evidence type="ECO:0000256" key="3">
    <source>
        <dbReference type="ARBA" id="ARBA00019615"/>
    </source>
</evidence>
<evidence type="ECO:0000313" key="10">
    <source>
        <dbReference type="EMBL" id="ODQ67605.1"/>
    </source>
</evidence>
<proteinExistence type="inferred from homology"/>
<gene>
    <name evidence="9" type="primary">MED19</name>
    <name evidence="10" type="ORF">NADFUDRAFT_14534</name>
</gene>
<evidence type="ECO:0000256" key="2">
    <source>
        <dbReference type="ARBA" id="ARBA00009259"/>
    </source>
</evidence>
<evidence type="ECO:0000256" key="1">
    <source>
        <dbReference type="ARBA" id="ARBA00004123"/>
    </source>
</evidence>
<dbReference type="EMBL" id="KV454407">
    <property type="protein sequence ID" value="ODQ67605.1"/>
    <property type="molecule type" value="Genomic_DNA"/>
</dbReference>
<accession>A0A1E3PQ93</accession>
<organism evidence="10 11">
    <name type="scientific">Nadsonia fulvescens var. elongata DSM 6958</name>
    <dbReference type="NCBI Taxonomy" id="857566"/>
    <lineage>
        <taxon>Eukaryota</taxon>
        <taxon>Fungi</taxon>
        <taxon>Dikarya</taxon>
        <taxon>Ascomycota</taxon>
        <taxon>Saccharomycotina</taxon>
        <taxon>Dipodascomycetes</taxon>
        <taxon>Dipodascales</taxon>
        <taxon>Dipodascales incertae sedis</taxon>
        <taxon>Nadsonia</taxon>
    </lineage>
</organism>
<dbReference type="PANTHER" id="PTHR28270:SF1">
    <property type="entry name" value="MEDIATOR OF RNA POLYMERASE II TRANSCRIPTION SUBUNIT 19"/>
    <property type="match status" value="1"/>
</dbReference>
<evidence type="ECO:0000256" key="5">
    <source>
        <dbReference type="ARBA" id="ARBA00023159"/>
    </source>
</evidence>
<dbReference type="GO" id="GO:0006357">
    <property type="term" value="P:regulation of transcription by RNA polymerase II"/>
    <property type="evidence" value="ECO:0007669"/>
    <property type="project" value="InterPro"/>
</dbReference>
<comment type="subunit">
    <text evidence="9">Component of the Mediator complex.</text>
</comment>
<dbReference type="GO" id="GO:0003712">
    <property type="term" value="F:transcription coregulator activity"/>
    <property type="evidence" value="ECO:0007669"/>
    <property type="project" value="InterPro"/>
</dbReference>
<comment type="similarity">
    <text evidence="2 9">Belongs to the Mediator complex subunit 19 family.</text>
</comment>
<dbReference type="GO" id="GO:0070847">
    <property type="term" value="C:core mediator complex"/>
    <property type="evidence" value="ECO:0007669"/>
    <property type="project" value="TreeGrafter"/>
</dbReference>
<dbReference type="Pfam" id="PF08633">
    <property type="entry name" value="Rox3"/>
    <property type="match status" value="1"/>
</dbReference>
<keyword evidence="5 9" id="KW-0010">Activator</keyword>
<dbReference type="AlphaFoldDB" id="A0A1E3PQ93"/>
<feature type="non-terminal residue" evidence="10">
    <location>
        <position position="114"/>
    </location>
</feature>
<feature type="non-terminal residue" evidence="10">
    <location>
        <position position="1"/>
    </location>
</feature>
<keyword evidence="11" id="KW-1185">Reference proteome</keyword>
<protein>
    <recommendedName>
        <fullName evidence="3 9">Mediator of RNA polymerase II transcription subunit 19</fullName>
    </recommendedName>
    <alternativeName>
        <fullName evidence="8 9">Mediator complex subunit 19</fullName>
    </alternativeName>
</protein>
<keyword evidence="4 9" id="KW-0805">Transcription regulation</keyword>
<evidence type="ECO:0000256" key="9">
    <source>
        <dbReference type="RuleBase" id="RU364151"/>
    </source>
</evidence>
<dbReference type="PANTHER" id="PTHR28270">
    <property type="entry name" value="MEDIATOR OF RNA POLYMERASE II TRANSCRIPTION SUBUNIT 19"/>
    <property type="match status" value="1"/>
</dbReference>
<keyword evidence="6 9" id="KW-0804">Transcription</keyword>
<dbReference type="GO" id="GO:0016592">
    <property type="term" value="C:mediator complex"/>
    <property type="evidence" value="ECO:0007669"/>
    <property type="project" value="InterPro"/>
</dbReference>
<keyword evidence="7 9" id="KW-0539">Nucleus</keyword>
<reference evidence="10 11" key="1">
    <citation type="journal article" date="2016" name="Proc. Natl. Acad. Sci. U.S.A.">
        <title>Comparative genomics of biotechnologically important yeasts.</title>
        <authorList>
            <person name="Riley R."/>
            <person name="Haridas S."/>
            <person name="Wolfe K.H."/>
            <person name="Lopes M.R."/>
            <person name="Hittinger C.T."/>
            <person name="Goeker M."/>
            <person name="Salamov A.A."/>
            <person name="Wisecaver J.H."/>
            <person name="Long T.M."/>
            <person name="Calvey C.H."/>
            <person name="Aerts A.L."/>
            <person name="Barry K.W."/>
            <person name="Choi C."/>
            <person name="Clum A."/>
            <person name="Coughlan A.Y."/>
            <person name="Deshpande S."/>
            <person name="Douglass A.P."/>
            <person name="Hanson S.J."/>
            <person name="Klenk H.-P."/>
            <person name="LaButti K.M."/>
            <person name="Lapidus A."/>
            <person name="Lindquist E.A."/>
            <person name="Lipzen A.M."/>
            <person name="Meier-Kolthoff J.P."/>
            <person name="Ohm R.A."/>
            <person name="Otillar R.P."/>
            <person name="Pangilinan J.L."/>
            <person name="Peng Y."/>
            <person name="Rokas A."/>
            <person name="Rosa C.A."/>
            <person name="Scheuner C."/>
            <person name="Sibirny A.A."/>
            <person name="Slot J.C."/>
            <person name="Stielow J.B."/>
            <person name="Sun H."/>
            <person name="Kurtzman C.P."/>
            <person name="Blackwell M."/>
            <person name="Grigoriev I.V."/>
            <person name="Jeffries T.W."/>
        </authorList>
    </citation>
    <scope>NUCLEOTIDE SEQUENCE [LARGE SCALE GENOMIC DNA]</scope>
    <source>
        <strain evidence="10 11">DSM 6958</strain>
    </source>
</reference>
<dbReference type="InterPro" id="IPR013942">
    <property type="entry name" value="Mediator_Med19_fun"/>
</dbReference>
<evidence type="ECO:0000256" key="7">
    <source>
        <dbReference type="ARBA" id="ARBA00023242"/>
    </source>
</evidence>
<evidence type="ECO:0000256" key="6">
    <source>
        <dbReference type="ARBA" id="ARBA00023163"/>
    </source>
</evidence>
<dbReference type="Proteomes" id="UP000095009">
    <property type="component" value="Unassembled WGS sequence"/>
</dbReference>
<comment type="subcellular location">
    <subcellularLocation>
        <location evidence="1 9">Nucleus</location>
    </subcellularLocation>
</comment>